<dbReference type="Proteomes" id="UP001295684">
    <property type="component" value="Unassembled WGS sequence"/>
</dbReference>
<evidence type="ECO:0000256" key="5">
    <source>
        <dbReference type="SAM" id="Coils"/>
    </source>
</evidence>
<dbReference type="PANTHER" id="PTHR20544">
    <property type="entry name" value="CENTROSOMAL PROTEIN CEP135"/>
    <property type="match status" value="1"/>
</dbReference>
<evidence type="ECO:0000256" key="2">
    <source>
        <dbReference type="ARBA" id="ARBA00022490"/>
    </source>
</evidence>
<comment type="caution">
    <text evidence="6">The sequence shown here is derived from an EMBL/GenBank/DDBJ whole genome shotgun (WGS) entry which is preliminary data.</text>
</comment>
<proteinExistence type="inferred from homology"/>
<keyword evidence="3" id="KW-0206">Cytoskeleton</keyword>
<dbReference type="EMBL" id="CAMPGE010010750">
    <property type="protein sequence ID" value="CAI2369596.1"/>
    <property type="molecule type" value="Genomic_DNA"/>
</dbReference>
<organism evidence="6 7">
    <name type="scientific">Euplotes crassus</name>
    <dbReference type="NCBI Taxonomy" id="5936"/>
    <lineage>
        <taxon>Eukaryota</taxon>
        <taxon>Sar</taxon>
        <taxon>Alveolata</taxon>
        <taxon>Ciliophora</taxon>
        <taxon>Intramacronucleata</taxon>
        <taxon>Spirotrichea</taxon>
        <taxon>Hypotrichia</taxon>
        <taxon>Euplotida</taxon>
        <taxon>Euplotidae</taxon>
        <taxon>Moneuplotes</taxon>
    </lineage>
</organism>
<evidence type="ECO:0000256" key="1">
    <source>
        <dbReference type="ARBA" id="ARBA00004114"/>
    </source>
</evidence>
<feature type="coiled-coil region" evidence="5">
    <location>
        <begin position="91"/>
        <end position="146"/>
    </location>
</feature>
<keyword evidence="5" id="KW-0175">Coiled coil</keyword>
<comment type="subcellular location">
    <subcellularLocation>
        <location evidence="1">Cytoplasm</location>
        <location evidence="1">Cytoskeleton</location>
        <location evidence="1">Microtubule organizing center</location>
        <location evidence="1">Centrosome</location>
        <location evidence="1">Centriole</location>
    </subcellularLocation>
</comment>
<comment type="similarity">
    <text evidence="4">Belongs to the CEP135/TSGA10 family.</text>
</comment>
<keyword evidence="2" id="KW-0963">Cytoplasm</keyword>
<dbReference type="AlphaFoldDB" id="A0AAD1XFK1"/>
<dbReference type="InterPro" id="IPR051877">
    <property type="entry name" value="Centriole_BasalBody_StrucProt"/>
</dbReference>
<dbReference type="PANTHER" id="PTHR20544:SF0">
    <property type="entry name" value="NUCLEOPROTEIN TPR_MLP1 DOMAIN-CONTAINING PROTEIN"/>
    <property type="match status" value="1"/>
</dbReference>
<feature type="coiled-coil region" evidence="5">
    <location>
        <begin position="307"/>
        <end position="341"/>
    </location>
</feature>
<feature type="coiled-coil region" evidence="5">
    <location>
        <begin position="366"/>
        <end position="393"/>
    </location>
</feature>
<evidence type="ECO:0000256" key="4">
    <source>
        <dbReference type="ARBA" id="ARBA00038123"/>
    </source>
</evidence>
<evidence type="ECO:0000256" key="3">
    <source>
        <dbReference type="ARBA" id="ARBA00023212"/>
    </source>
</evidence>
<evidence type="ECO:0000313" key="6">
    <source>
        <dbReference type="EMBL" id="CAI2369596.1"/>
    </source>
</evidence>
<accession>A0AAD1XFK1</accession>
<dbReference type="GO" id="GO:0005814">
    <property type="term" value="C:centriole"/>
    <property type="evidence" value="ECO:0007669"/>
    <property type="project" value="UniProtKB-SubCell"/>
</dbReference>
<gene>
    <name evidence="6" type="ORF">ECRASSUSDP1_LOCUS10899</name>
</gene>
<protein>
    <submittedName>
        <fullName evidence="6">Uncharacterized protein</fullName>
    </submittedName>
</protein>
<keyword evidence="7" id="KW-1185">Reference proteome</keyword>
<reference evidence="6" key="1">
    <citation type="submission" date="2023-07" db="EMBL/GenBank/DDBJ databases">
        <authorList>
            <consortium name="AG Swart"/>
            <person name="Singh M."/>
            <person name="Singh A."/>
            <person name="Seah K."/>
            <person name="Emmerich C."/>
        </authorList>
    </citation>
    <scope>NUCLEOTIDE SEQUENCE</scope>
    <source>
        <strain evidence="6">DP1</strain>
    </source>
</reference>
<evidence type="ECO:0000313" key="7">
    <source>
        <dbReference type="Proteomes" id="UP001295684"/>
    </source>
</evidence>
<sequence>MADNKKFVALRNKLSCLHYSQPLSKESCPLIEKMLGDLLATTELYQRTKVQLESAESQIRKEQIALIPLKKDNARIVKENNALHKEMIQVKENLSQNDNNWQRQFKQLESEYNDIKQASLAKNFEINSLKKRNLKLEERLDNVMSKAYKPNVKQVVSAFVQPEDGDDIGTKQNMELTYMLERQTNREIETAEEENLINQICEADERVQIMTKELEAYKQFKDDTESRIKDLESMIIQRDREISRLNNLYTGEETVTQTAFYEKDNKETIAKLNGQLDYINKENRRLQSIIDGLKARNKSSTGMYKENIKVVNRIEKLKETNDDLRRMNETCENTISTLKEREGELTSTLSFNYVDKNKYLDAIQTIDLQQQENEKLKKLVEALENQKKLETLHKLQRSLSAS</sequence>
<name>A0AAD1XFK1_EUPCR</name>